<keyword evidence="9" id="KW-1185">Reference proteome</keyword>
<keyword evidence="3 6" id="KW-1133">Transmembrane helix</keyword>
<evidence type="ECO:0000259" key="7">
    <source>
        <dbReference type="PROSITE" id="PS50839"/>
    </source>
</evidence>
<comment type="subcellular location">
    <subcellularLocation>
        <location evidence="1">Membrane</location>
    </subcellularLocation>
</comment>
<evidence type="ECO:0000313" key="8">
    <source>
        <dbReference type="EMBL" id="CAB9511507.1"/>
    </source>
</evidence>
<feature type="region of interest" description="Disordered" evidence="5">
    <location>
        <begin position="92"/>
        <end position="112"/>
    </location>
</feature>
<dbReference type="InterPro" id="IPR006189">
    <property type="entry name" value="CHASE_dom"/>
</dbReference>
<evidence type="ECO:0000256" key="3">
    <source>
        <dbReference type="ARBA" id="ARBA00022989"/>
    </source>
</evidence>
<evidence type="ECO:0000256" key="2">
    <source>
        <dbReference type="ARBA" id="ARBA00022692"/>
    </source>
</evidence>
<feature type="transmembrane region" description="Helical" evidence="6">
    <location>
        <begin position="549"/>
        <end position="571"/>
    </location>
</feature>
<keyword evidence="8" id="KW-0808">Transferase</keyword>
<dbReference type="OrthoDB" id="57381at2759"/>
<reference evidence="8" key="1">
    <citation type="submission" date="2020-06" db="EMBL/GenBank/DDBJ databases">
        <authorList>
            <consortium name="Plant Systems Biology data submission"/>
        </authorList>
    </citation>
    <scope>NUCLEOTIDE SEQUENCE</scope>
    <source>
        <strain evidence="8">D6</strain>
    </source>
</reference>
<dbReference type="Pfam" id="PF03924">
    <property type="entry name" value="CHASE"/>
    <property type="match status" value="1"/>
</dbReference>
<evidence type="ECO:0000256" key="4">
    <source>
        <dbReference type="ARBA" id="ARBA00023136"/>
    </source>
</evidence>
<keyword evidence="4 6" id="KW-0472">Membrane</keyword>
<keyword evidence="2 6" id="KW-0812">Transmembrane</keyword>
<evidence type="ECO:0000313" key="9">
    <source>
        <dbReference type="Proteomes" id="UP001153069"/>
    </source>
</evidence>
<sequence length="581" mass="65462">MNNTDDAADRKAVVARILECPARDEGSGQRLVSTSRMAKRCPPAEQATSQRHGGGSSRSRLSESTVARKGMIDNILTHPGVFDTTSSIHGSITSHTSHTTFTTESSDAPSTPGAFRQRGIINTATFNEPQMELPDQPIEPEASNKGHDNHHLPNLGDVDTIVTAAKVYDDEEENLEARLQEEIPRMEEEIRARIIHEAVEANVVPNDGFRRTIRWVALVVLVGIVASASFLHVGIRAEQDRQHDEFQKHAGEFARKVGKEWRDYEMGAMWVHDRCRDWRTTNFTAGDFEILYNYLLDTGLKFAYVEWVPNVTHEERPTLEAEAYEYYKHHHDPLLVNYTSFYGLEPDPDNPESLIIAHPRSERPFYFPVAFKEPMSSGINLDLFSIPDERKVILRALETMEMQLTPPLYLVGDGPTEGYSVILYSPGARMPGKFQIKPRDLSNLIVRIPELLEQVARFQRTSLSIYLYDSPVHQEEEEAAPPKFMGGLHVKVPTSGGEDSELTLAAEDLQEHFSDSSNGLHYYEEQLLIGNRKWTVVVAPNDDTFNARIGMVIFSGSLILAASLLLAAWMLHSFRQSLHMK</sequence>
<feature type="transmembrane region" description="Helical" evidence="6">
    <location>
        <begin position="215"/>
        <end position="235"/>
    </location>
</feature>
<dbReference type="GO" id="GO:0016020">
    <property type="term" value="C:membrane"/>
    <property type="evidence" value="ECO:0007669"/>
    <property type="project" value="UniProtKB-SubCell"/>
</dbReference>
<gene>
    <name evidence="8" type="ORF">SEMRO_488_G153060.1</name>
</gene>
<organism evidence="8 9">
    <name type="scientific">Seminavis robusta</name>
    <dbReference type="NCBI Taxonomy" id="568900"/>
    <lineage>
        <taxon>Eukaryota</taxon>
        <taxon>Sar</taxon>
        <taxon>Stramenopiles</taxon>
        <taxon>Ochrophyta</taxon>
        <taxon>Bacillariophyta</taxon>
        <taxon>Bacillariophyceae</taxon>
        <taxon>Bacillariophycidae</taxon>
        <taxon>Naviculales</taxon>
        <taxon>Naviculaceae</taxon>
        <taxon>Seminavis</taxon>
    </lineage>
</organism>
<keyword evidence="8" id="KW-0418">Kinase</keyword>
<dbReference type="InterPro" id="IPR042240">
    <property type="entry name" value="CHASE_sf"/>
</dbReference>
<dbReference type="Proteomes" id="UP001153069">
    <property type="component" value="Unassembled WGS sequence"/>
</dbReference>
<protein>
    <submittedName>
        <fullName evidence="8">Histidine kinase</fullName>
    </submittedName>
</protein>
<dbReference type="GO" id="GO:0007165">
    <property type="term" value="P:signal transduction"/>
    <property type="evidence" value="ECO:0007669"/>
    <property type="project" value="UniProtKB-ARBA"/>
</dbReference>
<dbReference type="GO" id="GO:0016301">
    <property type="term" value="F:kinase activity"/>
    <property type="evidence" value="ECO:0007669"/>
    <property type="project" value="UniProtKB-KW"/>
</dbReference>
<dbReference type="AlphaFoldDB" id="A0A9N8DZ77"/>
<proteinExistence type="predicted"/>
<comment type="caution">
    <text evidence="8">The sequence shown here is derived from an EMBL/GenBank/DDBJ whole genome shotgun (WGS) entry which is preliminary data.</text>
</comment>
<evidence type="ECO:0000256" key="1">
    <source>
        <dbReference type="ARBA" id="ARBA00004370"/>
    </source>
</evidence>
<feature type="compositionally biased region" description="Low complexity" evidence="5">
    <location>
        <begin position="92"/>
        <end position="106"/>
    </location>
</feature>
<accession>A0A9N8DZ77</accession>
<evidence type="ECO:0000256" key="5">
    <source>
        <dbReference type="SAM" id="MobiDB-lite"/>
    </source>
</evidence>
<dbReference type="PROSITE" id="PS50839">
    <property type="entry name" value="CHASE"/>
    <property type="match status" value="1"/>
</dbReference>
<dbReference type="EMBL" id="CAICTM010000487">
    <property type="protein sequence ID" value="CAB9511507.1"/>
    <property type="molecule type" value="Genomic_DNA"/>
</dbReference>
<dbReference type="SMART" id="SM01079">
    <property type="entry name" value="CHASE"/>
    <property type="match status" value="1"/>
</dbReference>
<name>A0A9N8DZ77_9STRA</name>
<feature type="domain" description="CHASE" evidence="7">
    <location>
        <begin position="364"/>
        <end position="426"/>
    </location>
</feature>
<evidence type="ECO:0000256" key="6">
    <source>
        <dbReference type="SAM" id="Phobius"/>
    </source>
</evidence>
<dbReference type="Gene3D" id="3.30.450.350">
    <property type="entry name" value="CHASE domain"/>
    <property type="match status" value="1"/>
</dbReference>
<feature type="region of interest" description="Disordered" evidence="5">
    <location>
        <begin position="24"/>
        <end position="63"/>
    </location>
</feature>